<dbReference type="SMART" id="SM00458">
    <property type="entry name" value="RICIN"/>
    <property type="match status" value="1"/>
</dbReference>
<proteinExistence type="predicted"/>
<gene>
    <name evidence="4" type="ORF">GCM10010170_038600</name>
</gene>
<comment type="caution">
    <text evidence="4">The sequence shown here is derived from an EMBL/GenBank/DDBJ whole genome shotgun (WGS) entry which is preliminary data.</text>
</comment>
<evidence type="ECO:0000256" key="1">
    <source>
        <dbReference type="SAM" id="MobiDB-lite"/>
    </source>
</evidence>
<feature type="compositionally biased region" description="Pro residues" evidence="1">
    <location>
        <begin position="66"/>
        <end position="84"/>
    </location>
</feature>
<evidence type="ECO:0000313" key="5">
    <source>
        <dbReference type="Proteomes" id="UP001501444"/>
    </source>
</evidence>
<keyword evidence="5" id="KW-1185">Reference proteome</keyword>
<keyword evidence="2" id="KW-0472">Membrane</keyword>
<dbReference type="Gene3D" id="2.80.10.50">
    <property type="match status" value="2"/>
</dbReference>
<keyword evidence="2" id="KW-1133">Transmembrane helix</keyword>
<evidence type="ECO:0000259" key="3">
    <source>
        <dbReference type="SMART" id="SM00458"/>
    </source>
</evidence>
<dbReference type="Pfam" id="PF00652">
    <property type="entry name" value="Ricin_B_lectin"/>
    <property type="match status" value="1"/>
</dbReference>
<feature type="compositionally biased region" description="Low complexity" evidence="1">
    <location>
        <begin position="47"/>
        <end position="65"/>
    </location>
</feature>
<dbReference type="CDD" id="cd00161">
    <property type="entry name" value="beta-trefoil_Ricin-like"/>
    <property type="match status" value="1"/>
</dbReference>
<keyword evidence="2" id="KW-0812">Transmembrane</keyword>
<accession>A0ABP5TCP3</accession>
<reference evidence="5" key="1">
    <citation type="journal article" date="2019" name="Int. J. Syst. Evol. Microbiol.">
        <title>The Global Catalogue of Microorganisms (GCM) 10K type strain sequencing project: providing services to taxonomists for standard genome sequencing and annotation.</title>
        <authorList>
            <consortium name="The Broad Institute Genomics Platform"/>
            <consortium name="The Broad Institute Genome Sequencing Center for Infectious Disease"/>
            <person name="Wu L."/>
            <person name="Ma J."/>
        </authorList>
    </citation>
    <scope>NUCLEOTIDE SEQUENCE [LARGE SCALE GENOMIC DNA]</scope>
    <source>
        <strain evidence="5">JCM 3272</strain>
    </source>
</reference>
<name>A0ABP5TCP3_9ACTN</name>
<evidence type="ECO:0000256" key="2">
    <source>
        <dbReference type="SAM" id="Phobius"/>
    </source>
</evidence>
<feature type="domain" description="Ricin B lectin" evidence="3">
    <location>
        <begin position="96"/>
        <end position="231"/>
    </location>
</feature>
<dbReference type="Proteomes" id="UP001501444">
    <property type="component" value="Unassembled WGS sequence"/>
</dbReference>
<dbReference type="SUPFAM" id="SSF50370">
    <property type="entry name" value="Ricin B-like lectins"/>
    <property type="match status" value="1"/>
</dbReference>
<organism evidence="4 5">
    <name type="scientific">Dactylosporangium salmoneum</name>
    <dbReference type="NCBI Taxonomy" id="53361"/>
    <lineage>
        <taxon>Bacteria</taxon>
        <taxon>Bacillati</taxon>
        <taxon>Actinomycetota</taxon>
        <taxon>Actinomycetes</taxon>
        <taxon>Micromonosporales</taxon>
        <taxon>Micromonosporaceae</taxon>
        <taxon>Dactylosporangium</taxon>
    </lineage>
</organism>
<feature type="transmembrane region" description="Helical" evidence="2">
    <location>
        <begin position="20"/>
        <end position="39"/>
    </location>
</feature>
<dbReference type="RefSeq" id="WP_344613805.1">
    <property type="nucleotide sequence ID" value="NZ_BAAARV010000027.1"/>
</dbReference>
<dbReference type="InterPro" id="IPR000772">
    <property type="entry name" value="Ricin_B_lectin"/>
</dbReference>
<feature type="region of interest" description="Disordered" evidence="1">
    <location>
        <begin position="47"/>
        <end position="87"/>
    </location>
</feature>
<protein>
    <recommendedName>
        <fullName evidence="3">Ricin B lectin domain-containing protein</fullName>
    </recommendedName>
</protein>
<dbReference type="EMBL" id="BAAARV010000027">
    <property type="protein sequence ID" value="GAA2349429.1"/>
    <property type="molecule type" value="Genomic_DNA"/>
</dbReference>
<sequence length="234" mass="24185">MTVYGGPRPTPPAPKPDKLLFGAFGFLVVAVIAGIVFAVQAFRSQPPQATGAAGQPGPASNAASPAAPPPAASSAAPPPSPTASPTPAKAALLAAKPTLMRPDHSGLCMQANQGNGGNASQQQCDGNNTTMVWVPRAMNDTQDTFEFVNAADNRCLDVNGGSKDNGAQILIWDCHGGPNQLWKLVRNGDGYQLVSLNSGRCIGIDSGNPSPGAAARQWDCDNSTNQRWQFQPLG</sequence>
<evidence type="ECO:0000313" key="4">
    <source>
        <dbReference type="EMBL" id="GAA2349429.1"/>
    </source>
</evidence>
<dbReference type="InterPro" id="IPR035992">
    <property type="entry name" value="Ricin_B-like_lectins"/>
</dbReference>
<dbReference type="PROSITE" id="PS50231">
    <property type="entry name" value="RICIN_B_LECTIN"/>
    <property type="match status" value="1"/>
</dbReference>